<protein>
    <recommendedName>
        <fullName evidence="5">Oxygen tolerance</fullName>
    </recommendedName>
</protein>
<accession>A0A939K1U4</accession>
<reference evidence="3" key="1">
    <citation type="submission" date="2021-03" db="EMBL/GenBank/DDBJ databases">
        <title>Fibrella sp. HMF5335 genome sequencing and assembly.</title>
        <authorList>
            <person name="Kang H."/>
            <person name="Kim H."/>
            <person name="Bae S."/>
            <person name="Joh K."/>
        </authorList>
    </citation>
    <scope>NUCLEOTIDE SEQUENCE</scope>
    <source>
        <strain evidence="3">HMF5335</strain>
    </source>
</reference>
<dbReference type="RefSeq" id="WP_207363194.1">
    <property type="nucleotide sequence ID" value="NZ_JAFMYV010000002.1"/>
</dbReference>
<keyword evidence="1" id="KW-1133">Transmembrane helix</keyword>
<evidence type="ECO:0000256" key="2">
    <source>
        <dbReference type="SAM" id="SignalP"/>
    </source>
</evidence>
<comment type="caution">
    <text evidence="3">The sequence shown here is derived from an EMBL/GenBank/DDBJ whole genome shotgun (WGS) entry which is preliminary data.</text>
</comment>
<keyword evidence="4" id="KW-1185">Reference proteome</keyword>
<keyword evidence="1" id="KW-0472">Membrane</keyword>
<keyword evidence="1" id="KW-0812">Transmembrane</keyword>
<keyword evidence="2" id="KW-0732">Signal</keyword>
<name>A0A939K1U4_9BACT</name>
<feature type="transmembrane region" description="Helical" evidence="1">
    <location>
        <begin position="147"/>
        <end position="167"/>
    </location>
</feature>
<proteinExistence type="predicted"/>
<dbReference type="Proteomes" id="UP000664034">
    <property type="component" value="Unassembled WGS sequence"/>
</dbReference>
<evidence type="ECO:0008006" key="5">
    <source>
        <dbReference type="Google" id="ProtNLM"/>
    </source>
</evidence>
<feature type="signal peptide" evidence="2">
    <location>
        <begin position="1"/>
        <end position="26"/>
    </location>
</feature>
<dbReference type="EMBL" id="JAFMYV010000002">
    <property type="protein sequence ID" value="MBO0935619.1"/>
    <property type="molecule type" value="Genomic_DNA"/>
</dbReference>
<organism evidence="3 4">
    <name type="scientific">Fibrella rubiginis</name>
    <dbReference type="NCBI Taxonomy" id="2817060"/>
    <lineage>
        <taxon>Bacteria</taxon>
        <taxon>Pseudomonadati</taxon>
        <taxon>Bacteroidota</taxon>
        <taxon>Cytophagia</taxon>
        <taxon>Cytophagales</taxon>
        <taxon>Spirosomataceae</taxon>
        <taxon>Fibrella</taxon>
    </lineage>
</organism>
<feature type="chain" id="PRO_5037727634" description="Oxygen tolerance" evidence="2">
    <location>
        <begin position="27"/>
        <end position="554"/>
    </location>
</feature>
<evidence type="ECO:0000313" key="3">
    <source>
        <dbReference type="EMBL" id="MBO0935619.1"/>
    </source>
</evidence>
<feature type="transmembrane region" description="Helical" evidence="1">
    <location>
        <begin position="188"/>
        <end position="209"/>
    </location>
</feature>
<dbReference type="AlphaFoldDB" id="A0A939K1U4"/>
<evidence type="ECO:0000313" key="4">
    <source>
        <dbReference type="Proteomes" id="UP000664034"/>
    </source>
</evidence>
<evidence type="ECO:0000256" key="1">
    <source>
        <dbReference type="SAM" id="Phobius"/>
    </source>
</evidence>
<sequence length="554" mass="60421">MKRLLPRLLFFCLFILSTTHSLSSYAHVGSAGVVVQKRVGNYQLLISVQPPDVVPGTAQVTVYVEKGRVTSIVGRPVFFFEGDEGSPEAEALKAVGNDRYEGAIWFMQSGSTSVELTLNGPDGKAELVIPMMANSTATREMPAGTGAGLAVMGLLLVAMLITIIGASNADGVSKPGDEATKKLGRRRLAGMVVGGVVLVMVLSGGRMWWNSWADEYRTYQLYKPVPLISKAIPDDKGQVVLTMQPDTTGFSKNWQRRRDFNLLVPDHGKLMHTFLVRMPGMDAFAHLHATRRDSLHFEARLPNLPGGRYLLFTDVVYRSGYAETLTDTVDIPAVKVSAAQAALRTVDPDDSYLLTEPMGVKQEAVGKLHLDNDMVACGKPGASTRLTDGSTMIWTDKPSPILNAGELYTLKFAVADPAGKAAKLEPYLGMGGHAAILRSDGTVYIHLHPVGTYSMASETMLVNRIADTSRTAPRLNGARFRDSIDTYLTQFKAKPETEKNAMLALQMPGMDHGTGINNMVTFPYAFPRPGHYRIWVQVKRNGQVQTGVFDTQVK</sequence>
<gene>
    <name evidence="3" type="ORF">J2I47_03570</name>
</gene>